<evidence type="ECO:0000256" key="1">
    <source>
        <dbReference type="ARBA" id="ARBA00004389"/>
    </source>
</evidence>
<feature type="domain" description="Peptidase M28" evidence="11">
    <location>
        <begin position="220"/>
        <end position="351"/>
    </location>
</feature>
<dbReference type="GO" id="GO:0009966">
    <property type="term" value="P:regulation of signal transduction"/>
    <property type="evidence" value="ECO:0007669"/>
    <property type="project" value="InterPro"/>
</dbReference>
<evidence type="ECO:0000256" key="3">
    <source>
        <dbReference type="ARBA" id="ARBA00022692"/>
    </source>
</evidence>
<evidence type="ECO:0000313" key="12">
    <source>
        <dbReference type="EMBL" id="KAF2897235.1"/>
    </source>
</evidence>
<dbReference type="AlphaFoldDB" id="A0A8K0DAA9"/>
<dbReference type="SUPFAM" id="SSF53187">
    <property type="entry name" value="Zn-dependent exopeptidases"/>
    <property type="match status" value="1"/>
</dbReference>
<keyword evidence="13" id="KW-1185">Reference proteome</keyword>
<keyword evidence="7 10" id="KW-0472">Membrane</keyword>
<evidence type="ECO:0000259" key="11">
    <source>
        <dbReference type="Pfam" id="PF04389"/>
    </source>
</evidence>
<keyword evidence="5" id="KW-0256">Endoplasmic reticulum</keyword>
<dbReference type="PANTHER" id="PTHR31826">
    <property type="entry name" value="NICALIN"/>
    <property type="match status" value="1"/>
</dbReference>
<proteinExistence type="inferred from homology"/>
<dbReference type="InterPro" id="IPR007484">
    <property type="entry name" value="Peptidase_M28"/>
</dbReference>
<dbReference type="InterPro" id="IPR016574">
    <property type="entry name" value="Nicalin"/>
</dbReference>
<dbReference type="CDD" id="cd03882">
    <property type="entry name" value="M28_nicalin_like"/>
    <property type="match status" value="1"/>
</dbReference>
<evidence type="ECO:0000256" key="10">
    <source>
        <dbReference type="SAM" id="Phobius"/>
    </source>
</evidence>
<comment type="similarity">
    <text evidence="2">Belongs to the nicastrin family.</text>
</comment>
<feature type="transmembrane region" description="Helical" evidence="10">
    <location>
        <begin position="524"/>
        <end position="545"/>
    </location>
</feature>
<accession>A0A8K0DAA9</accession>
<comment type="subcellular location">
    <subcellularLocation>
        <location evidence="1">Endoplasmic reticulum membrane</location>
        <topology evidence="1">Single-pass membrane protein</topology>
    </subcellularLocation>
</comment>
<evidence type="ECO:0000256" key="8">
    <source>
        <dbReference type="ARBA" id="ARBA00023180"/>
    </source>
</evidence>
<reference evidence="12" key="1">
    <citation type="submission" date="2019-08" db="EMBL/GenBank/DDBJ databases">
        <title>The genome of the North American firefly Photinus pyralis.</title>
        <authorList>
            <consortium name="Photinus pyralis genome working group"/>
            <person name="Fallon T.R."/>
            <person name="Sander Lower S.E."/>
            <person name="Weng J.-K."/>
        </authorList>
    </citation>
    <scope>NUCLEOTIDE SEQUENCE</scope>
    <source>
        <strain evidence="12">TRF0915ILg1</strain>
        <tissue evidence="12">Whole body</tissue>
    </source>
</reference>
<feature type="transmembrane region" description="Helical" evidence="10">
    <location>
        <begin position="12"/>
        <end position="31"/>
    </location>
</feature>
<evidence type="ECO:0000256" key="2">
    <source>
        <dbReference type="ARBA" id="ARBA00007717"/>
    </source>
</evidence>
<evidence type="ECO:0000256" key="9">
    <source>
        <dbReference type="ARBA" id="ARBA00034873"/>
    </source>
</evidence>
<gene>
    <name evidence="12" type="ORF">ILUMI_08944</name>
</gene>
<evidence type="ECO:0000256" key="4">
    <source>
        <dbReference type="ARBA" id="ARBA00022729"/>
    </source>
</evidence>
<evidence type="ECO:0000256" key="5">
    <source>
        <dbReference type="ARBA" id="ARBA00022824"/>
    </source>
</evidence>
<keyword evidence="8" id="KW-0325">Glycoprotein</keyword>
<keyword evidence="3 10" id="KW-0812">Transmembrane</keyword>
<evidence type="ECO:0000256" key="7">
    <source>
        <dbReference type="ARBA" id="ARBA00023136"/>
    </source>
</evidence>
<dbReference type="Gene3D" id="3.40.630.10">
    <property type="entry name" value="Zn peptidases"/>
    <property type="match status" value="1"/>
</dbReference>
<keyword evidence="4" id="KW-0732">Signal</keyword>
<dbReference type="OrthoDB" id="5913609at2759"/>
<dbReference type="GO" id="GO:0005789">
    <property type="term" value="C:endoplasmic reticulum membrane"/>
    <property type="evidence" value="ECO:0007669"/>
    <property type="project" value="UniProtKB-SubCell"/>
</dbReference>
<name>A0A8K0DAA9_IGNLU</name>
<sequence>MWIEEAEELFKGYFPYYLLIVLPMFIIISPIKPASAAYDFPVYRMQHFDVVAFSTQYSGSFPNSTPKQNGQFGSRSASVNLEARSLHSWSTSRHCVVTRIQDLTVDHFHNIRNKAGALLIIIPEDLSSLSIEEKQHLMVLEDVMLSHEIQIPVYFVTWTPEIEKILGEISTNIVPEDKVKSAAETLVNSIAANGYQVVINPRSPNAKQDVQIATLTGSLPGYDGNLPAIIVVAHYDSFGVAPELSFGADSNGSGVAVLLELMRLFSVLYSDPKTHGKYNMIFALSGGGKLNYIGSKKWLEEEHTDLNTNPGVNYVMCLDTLAASDSIYMHVSKPPNATAAPGAVVFMDNLNATAQRHTTVNFDLIHKRIHLREILLPWEHERYSLKRVHAFTLSSLKNHKDPYRRTILDTTKNFNMDRLVQNTQFIAEALAGFVYNASDGNLFGGTLKVEHSHLEAWIRFLSSQPRSPQLLSGKDNPVVNFLKDSFNKYLRNVQVKYIVHEKDPDFVLYEVTKSTVNFYSVKPAVFDLILTLIIVVYLGGVYLVIQNFSGLYKVACNVTKKSKVQ</sequence>
<protein>
    <recommendedName>
        <fullName evidence="9">BOS complex subunit NCLN</fullName>
    </recommendedName>
</protein>
<evidence type="ECO:0000256" key="6">
    <source>
        <dbReference type="ARBA" id="ARBA00022989"/>
    </source>
</evidence>
<dbReference type="Pfam" id="PF04389">
    <property type="entry name" value="Peptidase_M28"/>
    <property type="match status" value="1"/>
</dbReference>
<dbReference type="Proteomes" id="UP000801492">
    <property type="component" value="Unassembled WGS sequence"/>
</dbReference>
<dbReference type="EMBL" id="VTPC01004379">
    <property type="protein sequence ID" value="KAF2897235.1"/>
    <property type="molecule type" value="Genomic_DNA"/>
</dbReference>
<keyword evidence="6 10" id="KW-1133">Transmembrane helix</keyword>
<comment type="caution">
    <text evidence="12">The sequence shown here is derived from an EMBL/GenBank/DDBJ whole genome shotgun (WGS) entry which is preliminary data.</text>
</comment>
<organism evidence="12 13">
    <name type="scientific">Ignelater luminosus</name>
    <name type="common">Cucubano</name>
    <name type="synonym">Pyrophorus luminosus</name>
    <dbReference type="NCBI Taxonomy" id="2038154"/>
    <lineage>
        <taxon>Eukaryota</taxon>
        <taxon>Metazoa</taxon>
        <taxon>Ecdysozoa</taxon>
        <taxon>Arthropoda</taxon>
        <taxon>Hexapoda</taxon>
        <taxon>Insecta</taxon>
        <taxon>Pterygota</taxon>
        <taxon>Neoptera</taxon>
        <taxon>Endopterygota</taxon>
        <taxon>Coleoptera</taxon>
        <taxon>Polyphaga</taxon>
        <taxon>Elateriformia</taxon>
        <taxon>Elateroidea</taxon>
        <taxon>Elateridae</taxon>
        <taxon>Agrypninae</taxon>
        <taxon>Pyrophorini</taxon>
        <taxon>Ignelater</taxon>
    </lineage>
</organism>
<evidence type="ECO:0000313" key="13">
    <source>
        <dbReference type="Proteomes" id="UP000801492"/>
    </source>
</evidence>